<feature type="domain" description="TonB-dependent receptor-like beta-barrel" evidence="14">
    <location>
        <begin position="360"/>
        <end position="852"/>
    </location>
</feature>
<dbReference type="PANTHER" id="PTHR32552">
    <property type="entry name" value="FERRICHROME IRON RECEPTOR-RELATED"/>
    <property type="match status" value="1"/>
</dbReference>
<gene>
    <name evidence="16" type="ORF">GCM10022414_33600</name>
</gene>
<dbReference type="InterPro" id="IPR012910">
    <property type="entry name" value="Plug_dom"/>
</dbReference>
<keyword evidence="10 11" id="KW-0998">Cell outer membrane</keyword>
<keyword evidence="6" id="KW-0408">Iron</keyword>
<evidence type="ECO:0000259" key="14">
    <source>
        <dbReference type="Pfam" id="PF00593"/>
    </source>
</evidence>
<organism evidence="16 17">
    <name type="scientific">Zhongshania borealis</name>
    <dbReference type="NCBI Taxonomy" id="889488"/>
    <lineage>
        <taxon>Bacteria</taxon>
        <taxon>Pseudomonadati</taxon>
        <taxon>Pseudomonadota</taxon>
        <taxon>Gammaproteobacteria</taxon>
        <taxon>Cellvibrionales</taxon>
        <taxon>Spongiibacteraceae</taxon>
        <taxon>Zhongshania</taxon>
    </lineage>
</organism>
<evidence type="ECO:0000256" key="10">
    <source>
        <dbReference type="ARBA" id="ARBA00023237"/>
    </source>
</evidence>
<dbReference type="Gene3D" id="2.40.170.20">
    <property type="entry name" value="TonB-dependent receptor, beta-barrel domain"/>
    <property type="match status" value="2"/>
</dbReference>
<keyword evidence="8 12" id="KW-0798">TonB box</keyword>
<evidence type="ECO:0000256" key="6">
    <source>
        <dbReference type="ARBA" id="ARBA00023004"/>
    </source>
</evidence>
<protein>
    <recommendedName>
        <fullName evidence="18">TonB-dependent receptor</fullName>
    </recommendedName>
</protein>
<evidence type="ECO:0008006" key="18">
    <source>
        <dbReference type="Google" id="ProtNLM"/>
    </source>
</evidence>
<keyword evidence="4" id="KW-0410">Iron transport</keyword>
<evidence type="ECO:0000256" key="9">
    <source>
        <dbReference type="ARBA" id="ARBA00023136"/>
    </source>
</evidence>
<evidence type="ECO:0000313" key="17">
    <source>
        <dbReference type="Proteomes" id="UP001500392"/>
    </source>
</evidence>
<evidence type="ECO:0000256" key="8">
    <source>
        <dbReference type="ARBA" id="ARBA00023077"/>
    </source>
</evidence>
<evidence type="ECO:0000256" key="5">
    <source>
        <dbReference type="ARBA" id="ARBA00022692"/>
    </source>
</evidence>
<comment type="caution">
    <text evidence="16">The sequence shown here is derived from an EMBL/GenBank/DDBJ whole genome shotgun (WGS) entry which is preliminary data.</text>
</comment>
<evidence type="ECO:0000256" key="12">
    <source>
        <dbReference type="RuleBase" id="RU003357"/>
    </source>
</evidence>
<evidence type="ECO:0000256" key="7">
    <source>
        <dbReference type="ARBA" id="ARBA00023065"/>
    </source>
</evidence>
<evidence type="ECO:0000313" key="16">
    <source>
        <dbReference type="EMBL" id="GAA4104592.1"/>
    </source>
</evidence>
<dbReference type="Pfam" id="PF07715">
    <property type="entry name" value="Plug"/>
    <property type="match status" value="1"/>
</dbReference>
<feature type="signal peptide" evidence="13">
    <location>
        <begin position="1"/>
        <end position="25"/>
    </location>
</feature>
<feature type="domain" description="TonB-dependent receptor plug" evidence="15">
    <location>
        <begin position="52"/>
        <end position="160"/>
    </location>
</feature>
<accession>A0ABP7X588</accession>
<evidence type="ECO:0000256" key="13">
    <source>
        <dbReference type="SAM" id="SignalP"/>
    </source>
</evidence>
<name>A0ABP7X588_9GAMM</name>
<reference evidence="17" key="1">
    <citation type="journal article" date="2019" name="Int. J. Syst. Evol. Microbiol.">
        <title>The Global Catalogue of Microorganisms (GCM) 10K type strain sequencing project: providing services to taxonomists for standard genome sequencing and annotation.</title>
        <authorList>
            <consortium name="The Broad Institute Genomics Platform"/>
            <consortium name="The Broad Institute Genome Sequencing Center for Infectious Disease"/>
            <person name="Wu L."/>
            <person name="Ma J."/>
        </authorList>
    </citation>
    <scope>NUCLEOTIDE SEQUENCE [LARGE SCALE GENOMIC DNA]</scope>
    <source>
        <strain evidence="17">JCM 17304</strain>
    </source>
</reference>
<keyword evidence="3 11" id="KW-1134">Transmembrane beta strand</keyword>
<keyword evidence="17" id="KW-1185">Reference proteome</keyword>
<feature type="chain" id="PRO_5045120251" description="TonB-dependent receptor" evidence="13">
    <location>
        <begin position="26"/>
        <end position="888"/>
    </location>
</feature>
<sequence length="888" mass="97625">MQSHRISQNLALLMGTALVMSPSLAQEKVSPKRASLQMEEVIVSARKRDESLQEIPLSVTPFTMEQMERRAFTGVEDIAASTPGFSYEGFSTSGTNGNAVIRGLAQQFTTARIQNVAFFIDGIYMQRQSMLNMGLIDMQRVEVVKGPQNALYGRNAFAGALNYVTSRPTVEPGGYISQTVGSHDRYDLRASYTGPIFSERLLGKFSYGYTTYDGHHRNDHSQADADPSGVNSKGRVGGWDDQSWAAAFTYDVTPNIAAHLGLYHVEIERETQPAYQISGIGARAFGLWEQDDLNCIEGEGSQQTALGPRSFTANAAYCGELKPYAAEIAPRSYGPTALVMDPRSWGAVASTDLVTLAFDWSITEDMTLSYLFGWTGHDSNSTGGPGGEDPELGSSVEVGTGISNIVQVNAFSSRPNSEIESFSHELRLDWQITDRIGVRVGGYFSEVEDRQWTLLFLSPVCSSGQFTDAQGDVIGNSDNCDVALGNALSPIVTDRRATDITFIQAYDMGFRQHATNRAEDTAYNDMVEAAFIAFDVDITDSISLSAEGRYTHEKTEVYYHTDSFGIAYGEKVDYSLIPGRVFGIPSGDCTDPVTGINDGTTLCSAIVDPSDAEDFYSFSPRAILEWKPTDEHMFYISAANGVKAGGFNNAVDPSQKVYDIEENWTYEIGTKNQFFDDRLTLNLALYQVNWTGMQGGVSPAVVGLSTSDVIENLGEATSVGLESEIVVRLTESLIVDLGLSFNDPKYEDGVKYSPAVTRFQCDKTDLCADDGEVGGNQLARTSKVQVNSGFTYNLMFNSGWMLSTRYDFTYQSKQYVTPLNLAWVPERFISNASINLLDPNDVWEFNLWGKNIFDEDKAANAFYLGVFNQYLVSKVTGPSYGLQVKYNL</sequence>
<keyword evidence="2 11" id="KW-0813">Transport</keyword>
<dbReference type="InterPro" id="IPR036942">
    <property type="entry name" value="Beta-barrel_TonB_sf"/>
</dbReference>
<evidence type="ECO:0000256" key="3">
    <source>
        <dbReference type="ARBA" id="ARBA00022452"/>
    </source>
</evidence>
<comment type="similarity">
    <text evidence="11 12">Belongs to the TonB-dependent receptor family.</text>
</comment>
<evidence type="ECO:0000256" key="11">
    <source>
        <dbReference type="PROSITE-ProRule" id="PRU01360"/>
    </source>
</evidence>
<keyword evidence="9 11" id="KW-0472">Membrane</keyword>
<evidence type="ECO:0000256" key="4">
    <source>
        <dbReference type="ARBA" id="ARBA00022496"/>
    </source>
</evidence>
<dbReference type="RefSeq" id="WP_344938285.1">
    <property type="nucleotide sequence ID" value="NZ_BAABDM010000010.1"/>
</dbReference>
<dbReference type="SUPFAM" id="SSF56935">
    <property type="entry name" value="Porins"/>
    <property type="match status" value="1"/>
</dbReference>
<evidence type="ECO:0000256" key="2">
    <source>
        <dbReference type="ARBA" id="ARBA00022448"/>
    </source>
</evidence>
<keyword evidence="7" id="KW-0406">Ion transport</keyword>
<dbReference type="Pfam" id="PF00593">
    <property type="entry name" value="TonB_dep_Rec_b-barrel"/>
    <property type="match status" value="1"/>
</dbReference>
<dbReference type="PROSITE" id="PS52016">
    <property type="entry name" value="TONB_DEPENDENT_REC_3"/>
    <property type="match status" value="1"/>
</dbReference>
<dbReference type="InterPro" id="IPR000531">
    <property type="entry name" value="Beta-barrel_TonB"/>
</dbReference>
<comment type="subcellular location">
    <subcellularLocation>
        <location evidence="1 11">Cell outer membrane</location>
        <topology evidence="1 11">Multi-pass membrane protein</topology>
    </subcellularLocation>
</comment>
<dbReference type="Proteomes" id="UP001500392">
    <property type="component" value="Unassembled WGS sequence"/>
</dbReference>
<dbReference type="PANTHER" id="PTHR32552:SF81">
    <property type="entry name" value="TONB-DEPENDENT OUTER MEMBRANE RECEPTOR"/>
    <property type="match status" value="1"/>
</dbReference>
<evidence type="ECO:0000256" key="1">
    <source>
        <dbReference type="ARBA" id="ARBA00004571"/>
    </source>
</evidence>
<evidence type="ECO:0000259" key="15">
    <source>
        <dbReference type="Pfam" id="PF07715"/>
    </source>
</evidence>
<keyword evidence="5 11" id="KW-0812">Transmembrane</keyword>
<proteinExistence type="inferred from homology"/>
<dbReference type="EMBL" id="BAABDM010000010">
    <property type="protein sequence ID" value="GAA4104592.1"/>
    <property type="molecule type" value="Genomic_DNA"/>
</dbReference>
<keyword evidence="13" id="KW-0732">Signal</keyword>
<dbReference type="InterPro" id="IPR039426">
    <property type="entry name" value="TonB-dep_rcpt-like"/>
</dbReference>